<dbReference type="EMBL" id="JACIHP010000005">
    <property type="protein sequence ID" value="MBB4492619.1"/>
    <property type="molecule type" value="Genomic_DNA"/>
</dbReference>
<reference evidence="1 2" key="1">
    <citation type="submission" date="2020-08" db="EMBL/GenBank/DDBJ databases">
        <title>Genomic Encyclopedia of Type Strains, Phase IV (KMG-V): Genome sequencing to study the core and pangenomes of soil and plant-associated prokaryotes.</title>
        <authorList>
            <person name="Whitman W."/>
        </authorList>
    </citation>
    <scope>NUCLEOTIDE SEQUENCE [LARGE SCALE GENOMIC DNA]</scope>
    <source>
        <strain evidence="1 2">SEMIA 461</strain>
    </source>
</reference>
<gene>
    <name evidence="1" type="ORF">GGE40_004464</name>
</gene>
<organism evidence="1 2">
    <name type="scientific">Agrobacterium radiobacter</name>
    <dbReference type="NCBI Taxonomy" id="362"/>
    <lineage>
        <taxon>Bacteria</taxon>
        <taxon>Pseudomonadati</taxon>
        <taxon>Pseudomonadota</taxon>
        <taxon>Alphaproteobacteria</taxon>
        <taxon>Hyphomicrobiales</taxon>
        <taxon>Rhizobiaceae</taxon>
        <taxon>Rhizobium/Agrobacterium group</taxon>
        <taxon>Agrobacterium</taxon>
        <taxon>Agrobacterium tumefaciens complex</taxon>
    </lineage>
</organism>
<sequence length="118" mass="13288">MKKEQVEELREKVGCGAVLEEARFAVDVKESTRRAVKHRRGPEIIIVIHGGRGWFDPLSDAKGDVFALVEHLDGASFQESLERVAQLVGYDLAEPQWRPLLKDRGSFGPTAERWESCV</sequence>
<dbReference type="Proteomes" id="UP000534590">
    <property type="component" value="Unassembled WGS sequence"/>
</dbReference>
<name>A0ABR6JCH2_AGRRD</name>
<comment type="caution">
    <text evidence="1">The sequence shown here is derived from an EMBL/GenBank/DDBJ whole genome shotgun (WGS) entry which is preliminary data.</text>
</comment>
<protein>
    <recommendedName>
        <fullName evidence="3">DUF3991 domain-containing protein</fullName>
    </recommendedName>
</protein>
<evidence type="ECO:0000313" key="1">
    <source>
        <dbReference type="EMBL" id="MBB4492619.1"/>
    </source>
</evidence>
<keyword evidence="2" id="KW-1185">Reference proteome</keyword>
<dbReference type="RefSeq" id="WP_236769092.1">
    <property type="nucleotide sequence ID" value="NZ_JACIGS010000005.1"/>
</dbReference>
<evidence type="ECO:0008006" key="3">
    <source>
        <dbReference type="Google" id="ProtNLM"/>
    </source>
</evidence>
<evidence type="ECO:0000313" key="2">
    <source>
        <dbReference type="Proteomes" id="UP000534590"/>
    </source>
</evidence>
<proteinExistence type="predicted"/>
<accession>A0ABR6JCH2</accession>
<dbReference type="SUPFAM" id="SSF57783">
    <property type="entry name" value="Zinc beta-ribbon"/>
    <property type="match status" value="1"/>
</dbReference>